<dbReference type="RefSeq" id="WP_072915437.1">
    <property type="nucleotide sequence ID" value="NZ_FQYQ01000008.1"/>
</dbReference>
<proteinExistence type="predicted"/>
<evidence type="ECO:0000259" key="1">
    <source>
        <dbReference type="Pfam" id="PF13173"/>
    </source>
</evidence>
<dbReference type="PANTHER" id="PTHR33295:SF7">
    <property type="entry name" value="ATPASE"/>
    <property type="match status" value="1"/>
</dbReference>
<dbReference type="AlphaFoldDB" id="A0A1M6FRB8"/>
<dbReference type="Proteomes" id="UP000184185">
    <property type="component" value="Unassembled WGS sequence"/>
</dbReference>
<dbReference type="PANTHER" id="PTHR33295">
    <property type="entry name" value="ATPASE"/>
    <property type="match status" value="1"/>
</dbReference>
<organism evidence="3 4">
    <name type="scientific">Pseudobutyrivibrio xylanivorans DSM 14809</name>
    <dbReference type="NCBI Taxonomy" id="1123012"/>
    <lineage>
        <taxon>Bacteria</taxon>
        <taxon>Bacillati</taxon>
        <taxon>Bacillota</taxon>
        <taxon>Clostridia</taxon>
        <taxon>Lachnospirales</taxon>
        <taxon>Lachnospiraceae</taxon>
        <taxon>Pseudobutyrivibrio</taxon>
    </lineage>
</organism>
<reference evidence="3 4" key="1">
    <citation type="submission" date="2016-11" db="EMBL/GenBank/DDBJ databases">
        <authorList>
            <person name="Jaros S."/>
            <person name="Januszkiewicz K."/>
            <person name="Wedrychowicz H."/>
        </authorList>
    </citation>
    <scope>NUCLEOTIDE SEQUENCE [LARGE SCALE GENOMIC DNA]</scope>
    <source>
        <strain evidence="3 4">DSM 14809</strain>
    </source>
</reference>
<feature type="domain" description="DUF4143" evidence="2">
    <location>
        <begin position="230"/>
        <end position="391"/>
    </location>
</feature>
<feature type="domain" description="AAA" evidence="1">
    <location>
        <begin position="18"/>
        <end position="161"/>
    </location>
</feature>
<dbReference type="InterPro" id="IPR041682">
    <property type="entry name" value="AAA_14"/>
</dbReference>
<dbReference type="Pfam" id="PF13173">
    <property type="entry name" value="AAA_14"/>
    <property type="match status" value="1"/>
</dbReference>
<name>A0A1M6FRB8_PSEXY</name>
<dbReference type="EMBL" id="FQYQ01000008">
    <property type="protein sequence ID" value="SHJ00149.1"/>
    <property type="molecule type" value="Genomic_DNA"/>
</dbReference>
<evidence type="ECO:0000259" key="2">
    <source>
        <dbReference type="Pfam" id="PF13635"/>
    </source>
</evidence>
<dbReference type="OrthoDB" id="9801806at2"/>
<keyword evidence="4" id="KW-1185">Reference proteome</keyword>
<evidence type="ECO:0000313" key="4">
    <source>
        <dbReference type="Proteomes" id="UP000184185"/>
    </source>
</evidence>
<dbReference type="InterPro" id="IPR025420">
    <property type="entry name" value="DUF4143"/>
</dbReference>
<evidence type="ECO:0008006" key="5">
    <source>
        <dbReference type="Google" id="ProtNLM"/>
    </source>
</evidence>
<dbReference type="Pfam" id="PF13635">
    <property type="entry name" value="DUF4143"/>
    <property type="match status" value="1"/>
</dbReference>
<evidence type="ECO:0000313" key="3">
    <source>
        <dbReference type="EMBL" id="SHJ00149.1"/>
    </source>
</evidence>
<dbReference type="SUPFAM" id="SSF52540">
    <property type="entry name" value="P-loop containing nucleoside triphosphate hydrolases"/>
    <property type="match status" value="1"/>
</dbReference>
<sequence>MKRQVYSQLLAWKNDKDRKPLILDGARQVGKTWILKEFGRNEYKNVAYINCDDSPEMLLLFSDYDTKRLLRGFSSISDEEIQPGETLIILDEIQSVPRGITSLKYFCENANEYHIVVAGSLLGVRLRTKKSQNNNDENTGTGFPVGKVDEINMYPMNFLEFVEATGNSILVDQIREHRWEELATFSSRLTDLLRQYYYVGGMPEVVKKYLEEENLKQVRKIQQRILSDYEKDFSTHVPDELLPKVIMVWNSITSQLAKENKKFVYGVVKKGARAKDFEDAIQWLVNAGLIHKVVRVNKVQRPLKFYEDMSAFKLFLSDLGLLGAMADVTAKEVLTGENYFEEYKGAFTEQFIAQELISLGEKLYYYSKENSTLELDFLVQKDAVYPIEVKAKENLRSKSLKTIYDDNNELKPVRFSMSGYKDQEWMVNVPLYLAAEWINSIE</sequence>
<gene>
    <name evidence="3" type="ORF">SAMN02745725_01533</name>
</gene>
<accession>A0A1M6FRB8</accession>
<protein>
    <recommendedName>
        <fullName evidence="5">AAA+ ATPase domain-containing protein</fullName>
    </recommendedName>
</protein>
<dbReference type="InterPro" id="IPR027417">
    <property type="entry name" value="P-loop_NTPase"/>
</dbReference>